<reference evidence="3 4" key="1">
    <citation type="submission" date="2021-01" db="EMBL/GenBank/DDBJ databases">
        <title>Whole genome shotgun sequence of Catellatospora coxensis NBRC 107359.</title>
        <authorList>
            <person name="Komaki H."/>
            <person name="Tamura T."/>
        </authorList>
    </citation>
    <scope>NUCLEOTIDE SEQUENCE [LARGE SCALE GENOMIC DNA]</scope>
    <source>
        <strain evidence="3 4">NBRC 107359</strain>
    </source>
</reference>
<dbReference type="RefSeq" id="WP_203697863.1">
    <property type="nucleotide sequence ID" value="NZ_BAAALC010000071.1"/>
</dbReference>
<dbReference type="AlphaFoldDB" id="A0A8J3KWT6"/>
<proteinExistence type="predicted"/>
<evidence type="ECO:0000256" key="1">
    <source>
        <dbReference type="SAM" id="Phobius"/>
    </source>
</evidence>
<name>A0A8J3KWT6_9ACTN</name>
<dbReference type="Proteomes" id="UP000630887">
    <property type="component" value="Unassembled WGS sequence"/>
</dbReference>
<dbReference type="InterPro" id="IPR011047">
    <property type="entry name" value="Quinoprotein_ADH-like_sf"/>
</dbReference>
<dbReference type="EMBL" id="BONI01000079">
    <property type="protein sequence ID" value="GIG10088.1"/>
    <property type="molecule type" value="Genomic_DNA"/>
</dbReference>
<gene>
    <name evidence="3" type="ORF">Cco03nite_67880</name>
</gene>
<feature type="transmembrane region" description="Helical" evidence="1">
    <location>
        <begin position="12"/>
        <end position="31"/>
    </location>
</feature>
<evidence type="ECO:0000313" key="3">
    <source>
        <dbReference type="EMBL" id="GIG10088.1"/>
    </source>
</evidence>
<protein>
    <recommendedName>
        <fullName evidence="2">Pyrrolo-quinoline quinone repeat domain-containing protein</fullName>
    </recommendedName>
</protein>
<feature type="domain" description="Pyrrolo-quinoline quinone repeat" evidence="2">
    <location>
        <begin position="96"/>
        <end position="198"/>
    </location>
</feature>
<evidence type="ECO:0000313" key="4">
    <source>
        <dbReference type="Proteomes" id="UP000630887"/>
    </source>
</evidence>
<accession>A0A8J3KWT6</accession>
<keyword evidence="1" id="KW-0472">Membrane</keyword>
<dbReference type="Gene3D" id="2.130.10.10">
    <property type="entry name" value="YVTN repeat-like/Quinoprotein amine dehydrogenase"/>
    <property type="match status" value="2"/>
</dbReference>
<dbReference type="InterPro" id="IPR015943">
    <property type="entry name" value="WD40/YVTN_repeat-like_dom_sf"/>
</dbReference>
<keyword evidence="4" id="KW-1185">Reference proteome</keyword>
<evidence type="ECO:0000259" key="2">
    <source>
        <dbReference type="Pfam" id="PF13360"/>
    </source>
</evidence>
<keyword evidence="1" id="KW-0812">Transmembrane</keyword>
<sequence length="421" mass="44015">MRWRTLPRGARLAVIGAVSVALLAAAGLVAWRVLGPADVVTPARKPYPEPVIPAPGPIGVLVSAPLVLDDRIRVFATKRQVWADAPPNFKYERSALWSLRRWPAQLIGVVAVGGGSPVVVSSWSDGELVGTDARTGTVAWQIHAEALGDSYTGRRTGASTVYQPPGLFTTGGAVLVAGPADVTAYDPTTGAQRWQVAAPVSRDCRGVDLTSDRQYLVHDTCAGTVRRVDTTTGTALTDLGSGVTTTEPVSCAVGHSHCQGVRLTSATGAEGLILTGPTAEPAPPLAAAGSLLAAGIVVTAPDPAAVTRLDGHDPRTGAVQWTWQPPAGDTTPPPRLLTASGDRVLLLAPDHTLIAVSATSGKELSRTRLQLYYEPDFTYDLAQVHTSGRYLALVRTIPGAPTTAPDDDYYLTPRTVLLAAS</sequence>
<dbReference type="InterPro" id="IPR002372">
    <property type="entry name" value="PQQ_rpt_dom"/>
</dbReference>
<dbReference type="SUPFAM" id="SSF50998">
    <property type="entry name" value="Quinoprotein alcohol dehydrogenase-like"/>
    <property type="match status" value="1"/>
</dbReference>
<comment type="caution">
    <text evidence="3">The sequence shown here is derived from an EMBL/GenBank/DDBJ whole genome shotgun (WGS) entry which is preliminary data.</text>
</comment>
<dbReference type="Pfam" id="PF13360">
    <property type="entry name" value="PQQ_2"/>
    <property type="match status" value="1"/>
</dbReference>
<organism evidence="3 4">
    <name type="scientific">Catellatospora coxensis</name>
    <dbReference type="NCBI Taxonomy" id="310354"/>
    <lineage>
        <taxon>Bacteria</taxon>
        <taxon>Bacillati</taxon>
        <taxon>Actinomycetota</taxon>
        <taxon>Actinomycetes</taxon>
        <taxon>Micromonosporales</taxon>
        <taxon>Micromonosporaceae</taxon>
        <taxon>Catellatospora</taxon>
    </lineage>
</organism>
<keyword evidence="1" id="KW-1133">Transmembrane helix</keyword>